<sequence>MCLRSLMRASQTFCPYFNLLLSRGKRK</sequence>
<proteinExistence type="predicted"/>
<accession>A0A0A8YN14</accession>
<reference evidence="1" key="2">
    <citation type="journal article" date="2015" name="Data Brief">
        <title>Shoot transcriptome of the giant reed, Arundo donax.</title>
        <authorList>
            <person name="Barrero R.A."/>
            <person name="Guerrero F.D."/>
            <person name="Moolhuijzen P."/>
            <person name="Goolsby J.A."/>
            <person name="Tidwell J."/>
            <person name="Bellgard S.E."/>
            <person name="Bellgard M.I."/>
        </authorList>
    </citation>
    <scope>NUCLEOTIDE SEQUENCE</scope>
    <source>
        <tissue evidence="1">Shoot tissue taken approximately 20 cm above the soil surface</tissue>
    </source>
</reference>
<organism evidence="1">
    <name type="scientific">Arundo donax</name>
    <name type="common">Giant reed</name>
    <name type="synonym">Donax arundinaceus</name>
    <dbReference type="NCBI Taxonomy" id="35708"/>
    <lineage>
        <taxon>Eukaryota</taxon>
        <taxon>Viridiplantae</taxon>
        <taxon>Streptophyta</taxon>
        <taxon>Embryophyta</taxon>
        <taxon>Tracheophyta</taxon>
        <taxon>Spermatophyta</taxon>
        <taxon>Magnoliopsida</taxon>
        <taxon>Liliopsida</taxon>
        <taxon>Poales</taxon>
        <taxon>Poaceae</taxon>
        <taxon>PACMAD clade</taxon>
        <taxon>Arundinoideae</taxon>
        <taxon>Arundineae</taxon>
        <taxon>Arundo</taxon>
    </lineage>
</organism>
<name>A0A0A8YN14_ARUDO</name>
<protein>
    <submittedName>
        <fullName evidence="1">Uncharacterized protein</fullName>
    </submittedName>
</protein>
<dbReference type="AlphaFoldDB" id="A0A0A8YN14"/>
<dbReference type="EMBL" id="GBRH01273898">
    <property type="protein sequence ID" value="JAD23997.1"/>
    <property type="molecule type" value="Transcribed_RNA"/>
</dbReference>
<reference evidence="1" key="1">
    <citation type="submission" date="2014-09" db="EMBL/GenBank/DDBJ databases">
        <authorList>
            <person name="Magalhaes I.L.F."/>
            <person name="Oliveira U."/>
            <person name="Santos F.R."/>
            <person name="Vidigal T.H.D.A."/>
            <person name="Brescovit A.D."/>
            <person name="Santos A.J."/>
        </authorList>
    </citation>
    <scope>NUCLEOTIDE SEQUENCE</scope>
    <source>
        <tissue evidence="1">Shoot tissue taken approximately 20 cm above the soil surface</tissue>
    </source>
</reference>
<evidence type="ECO:0000313" key="1">
    <source>
        <dbReference type="EMBL" id="JAD23997.1"/>
    </source>
</evidence>